<evidence type="ECO:0000313" key="6">
    <source>
        <dbReference type="Proteomes" id="UP001431221"/>
    </source>
</evidence>
<keyword evidence="2" id="KW-0238">DNA-binding</keyword>
<organism evidence="5 6">
    <name type="scientific">Roseibium sediminicola</name>
    <dbReference type="NCBI Taxonomy" id="2933272"/>
    <lineage>
        <taxon>Bacteria</taxon>
        <taxon>Pseudomonadati</taxon>
        <taxon>Pseudomonadota</taxon>
        <taxon>Alphaproteobacteria</taxon>
        <taxon>Hyphomicrobiales</taxon>
        <taxon>Stappiaceae</taxon>
        <taxon>Roseibium</taxon>
    </lineage>
</organism>
<comment type="caution">
    <text evidence="5">The sequence shown here is derived from an EMBL/GenBank/DDBJ whole genome shotgun (WGS) entry which is preliminary data.</text>
</comment>
<dbReference type="PANTHER" id="PTHR33204:SF37">
    <property type="entry name" value="HTH-TYPE TRANSCRIPTIONAL REGULATOR YODB"/>
    <property type="match status" value="1"/>
</dbReference>
<evidence type="ECO:0000313" key="5">
    <source>
        <dbReference type="EMBL" id="MCK7612756.1"/>
    </source>
</evidence>
<keyword evidence="3" id="KW-0804">Transcription</keyword>
<dbReference type="SUPFAM" id="SSF46785">
    <property type="entry name" value="Winged helix' DNA-binding domain"/>
    <property type="match status" value="1"/>
</dbReference>
<keyword evidence="1" id="KW-0805">Transcription regulation</keyword>
<dbReference type="EMBL" id="JALNMJ010000006">
    <property type="protein sequence ID" value="MCK7612756.1"/>
    <property type="molecule type" value="Genomic_DNA"/>
</dbReference>
<sequence length="143" mass="16027">MADEIETPLGCALSGTRPLSEIVRQGELFNRNCPSREVLKHLTSRWGVLVLIALLEREHRFSELRRKVGGVSEKMLAQTLQTLEADGFVNRYSHPVVPPHVDYSLTPIGREVAGKVRDFADWIEVNIGRILAAQNGQRTEEPA</sequence>
<gene>
    <name evidence="5" type="ORF">M0H32_11335</name>
</gene>
<dbReference type="RefSeq" id="WP_248153954.1">
    <property type="nucleotide sequence ID" value="NZ_JALNMJ010000006.1"/>
</dbReference>
<proteinExistence type="predicted"/>
<dbReference type="InterPro" id="IPR002577">
    <property type="entry name" value="HTH_HxlR"/>
</dbReference>
<evidence type="ECO:0000256" key="1">
    <source>
        <dbReference type="ARBA" id="ARBA00023015"/>
    </source>
</evidence>
<dbReference type="InterPro" id="IPR036388">
    <property type="entry name" value="WH-like_DNA-bd_sf"/>
</dbReference>
<keyword evidence="6" id="KW-1185">Reference proteome</keyword>
<dbReference type="Pfam" id="PF01638">
    <property type="entry name" value="HxlR"/>
    <property type="match status" value="1"/>
</dbReference>
<dbReference type="PROSITE" id="PS51118">
    <property type="entry name" value="HTH_HXLR"/>
    <property type="match status" value="1"/>
</dbReference>
<name>A0ABT0GTH9_9HYPH</name>
<dbReference type="Proteomes" id="UP001431221">
    <property type="component" value="Unassembled WGS sequence"/>
</dbReference>
<evidence type="ECO:0000256" key="3">
    <source>
        <dbReference type="ARBA" id="ARBA00023163"/>
    </source>
</evidence>
<accession>A0ABT0GTH9</accession>
<dbReference type="Gene3D" id="1.10.10.10">
    <property type="entry name" value="Winged helix-like DNA-binding domain superfamily/Winged helix DNA-binding domain"/>
    <property type="match status" value="1"/>
</dbReference>
<dbReference type="PANTHER" id="PTHR33204">
    <property type="entry name" value="TRANSCRIPTIONAL REGULATOR, MARR FAMILY"/>
    <property type="match status" value="1"/>
</dbReference>
<protein>
    <submittedName>
        <fullName evidence="5">Helix-turn-helix transcriptional regulator</fullName>
    </submittedName>
</protein>
<evidence type="ECO:0000259" key="4">
    <source>
        <dbReference type="PROSITE" id="PS51118"/>
    </source>
</evidence>
<reference evidence="5" key="1">
    <citation type="submission" date="2022-04" db="EMBL/GenBank/DDBJ databases">
        <title>Roseibium sp. CAU 1639 isolated from mud.</title>
        <authorList>
            <person name="Kim W."/>
        </authorList>
    </citation>
    <scope>NUCLEOTIDE SEQUENCE</scope>
    <source>
        <strain evidence="5">CAU 1639</strain>
    </source>
</reference>
<dbReference type="InterPro" id="IPR036390">
    <property type="entry name" value="WH_DNA-bd_sf"/>
</dbReference>
<evidence type="ECO:0000256" key="2">
    <source>
        <dbReference type="ARBA" id="ARBA00023125"/>
    </source>
</evidence>
<feature type="domain" description="HTH hxlR-type" evidence="4">
    <location>
        <begin position="33"/>
        <end position="131"/>
    </location>
</feature>